<accession>A0ABT4EWQ2</accession>
<evidence type="ECO:0008006" key="3">
    <source>
        <dbReference type="Google" id="ProtNLM"/>
    </source>
</evidence>
<dbReference type="EMBL" id="JAMDLZ010000066">
    <property type="protein sequence ID" value="MCY9549983.1"/>
    <property type="molecule type" value="Genomic_DNA"/>
</dbReference>
<reference evidence="1 2" key="1">
    <citation type="submission" date="2022-05" db="EMBL/GenBank/DDBJ databases">
        <title>Genome Sequencing of Bee-Associated Microbes.</title>
        <authorList>
            <person name="Dunlap C."/>
        </authorList>
    </citation>
    <scope>NUCLEOTIDE SEQUENCE [LARGE SCALE GENOMIC DNA]</scope>
    <source>
        <strain evidence="1 2">NRRL BD-083</strain>
    </source>
</reference>
<organism evidence="1 2">
    <name type="scientific">Lysinibacillus xylanilyticus</name>
    <dbReference type="NCBI Taxonomy" id="582475"/>
    <lineage>
        <taxon>Bacteria</taxon>
        <taxon>Bacillati</taxon>
        <taxon>Bacillota</taxon>
        <taxon>Bacilli</taxon>
        <taxon>Bacillales</taxon>
        <taxon>Bacillaceae</taxon>
        <taxon>Lysinibacillus</taxon>
    </lineage>
</organism>
<sequence>MKNKLKTTPNQAVQTFITYGNQKGNRQLKEERLQQLEEILAIEGVYLGSKVRRVIEKVIYDLTYNGIIKVSREHLSNKLEVGLNTVSTAFKLIEQSKLYILSRNKSGKTNSGCRVIIDVQHVNFESILSGIYRLTAYEIAILKEDFKHLSKHQNKHQDSAQNAVISTLNGSNSTLNYNNQIKTIKDIKTSTKQASDKKNNLYNRLKDLYQARRGSLEGFKPFVGVIYGSLKKIKAEDKLTLSHVQLETIMYQSLDAAISASEQYVKTNRVALLSAIIRNKINDLTVSVTLEKEKKTRKVEVVPTWFATRHEQEEELTEEEKAYFAKEREKILAKLGDIKERN</sequence>
<keyword evidence="2" id="KW-1185">Reference proteome</keyword>
<comment type="caution">
    <text evidence="1">The sequence shown here is derived from an EMBL/GenBank/DDBJ whole genome shotgun (WGS) entry which is preliminary data.</text>
</comment>
<proteinExistence type="predicted"/>
<gene>
    <name evidence="1" type="ORF">M5W82_24230</name>
</gene>
<evidence type="ECO:0000313" key="1">
    <source>
        <dbReference type="EMBL" id="MCY9549983.1"/>
    </source>
</evidence>
<dbReference type="RefSeq" id="WP_268639862.1">
    <property type="nucleotide sequence ID" value="NZ_JAMDLZ010000066.1"/>
</dbReference>
<dbReference type="Proteomes" id="UP001527052">
    <property type="component" value="Unassembled WGS sequence"/>
</dbReference>
<protein>
    <recommendedName>
        <fullName evidence="3">Replication protein</fullName>
    </recommendedName>
</protein>
<name>A0ABT4EWQ2_9BACI</name>
<evidence type="ECO:0000313" key="2">
    <source>
        <dbReference type="Proteomes" id="UP001527052"/>
    </source>
</evidence>